<proteinExistence type="predicted"/>
<name>T0QMN4_SAPDV</name>
<dbReference type="GeneID" id="19948043"/>
<dbReference type="AlphaFoldDB" id="T0QMN4"/>
<evidence type="ECO:0000313" key="4">
    <source>
        <dbReference type="Proteomes" id="UP000030762"/>
    </source>
</evidence>
<dbReference type="PANTHER" id="PTHR43102:SF2">
    <property type="entry name" value="GAF DOMAIN-CONTAINING PROTEIN"/>
    <property type="match status" value="1"/>
</dbReference>
<sequence length="371" mass="40461">MCSSCLESVDIDKDENRRSSTYGFRATALSTMRSQAPTAGPRLRAKLCVDCCTSYMQEHMYSEVARTVALKASYTVHEAPMKLPRASESQRPTDRDTFYSTVSLPRPSTSTTCASTPSSSSEEDRRLDALRSLHVLDTAPAQLFDVLAAIAGATYDCPMAGISFVDADREFFKAAIGFPGWDLPRYQSLGAHAVRWKQPVVLCNKRAINTRFRGHPWLKGPLHLQFYASVPLQTASGHVVGCVFVMDTRPHASFEDAGLREVASSILAKLELNDDDDDVNSIAVMQSVLSAISSVRSDALSSMRSELHSVVATSVIELADEDRLPPAPRESSSSDAAASDMQRMLASLLACQAHTQAILDGHRATYLQHVA</sequence>
<dbReference type="PANTHER" id="PTHR43102">
    <property type="entry name" value="SLR1143 PROTEIN"/>
    <property type="match status" value="1"/>
</dbReference>
<dbReference type="STRING" id="1156394.T0QMN4"/>
<evidence type="ECO:0000313" key="3">
    <source>
        <dbReference type="EMBL" id="EQC35080.1"/>
    </source>
</evidence>
<dbReference type="InParanoid" id="T0QMN4"/>
<dbReference type="Pfam" id="PF01590">
    <property type="entry name" value="GAF"/>
    <property type="match status" value="1"/>
</dbReference>
<keyword evidence="4" id="KW-1185">Reference proteome</keyword>
<protein>
    <recommendedName>
        <fullName evidence="2">GAF domain-containing protein</fullName>
    </recommendedName>
</protein>
<feature type="region of interest" description="Disordered" evidence="1">
    <location>
        <begin position="81"/>
        <end position="123"/>
    </location>
</feature>
<evidence type="ECO:0000256" key="1">
    <source>
        <dbReference type="SAM" id="MobiDB-lite"/>
    </source>
</evidence>
<dbReference type="OrthoDB" id="303614at2759"/>
<dbReference type="OMA" id="HAVRWKQ"/>
<reference evidence="3 4" key="1">
    <citation type="submission" date="2012-04" db="EMBL/GenBank/DDBJ databases">
        <title>The Genome Sequence of Saprolegnia declina VS20.</title>
        <authorList>
            <consortium name="The Broad Institute Genome Sequencing Platform"/>
            <person name="Russ C."/>
            <person name="Nusbaum C."/>
            <person name="Tyler B."/>
            <person name="van West P."/>
            <person name="Dieguez-Uribeondo J."/>
            <person name="de Bruijn I."/>
            <person name="Tripathy S."/>
            <person name="Jiang R."/>
            <person name="Young S.K."/>
            <person name="Zeng Q."/>
            <person name="Gargeya S."/>
            <person name="Fitzgerald M."/>
            <person name="Haas B."/>
            <person name="Abouelleil A."/>
            <person name="Alvarado L."/>
            <person name="Arachchi H.M."/>
            <person name="Berlin A."/>
            <person name="Chapman S.B."/>
            <person name="Goldberg J."/>
            <person name="Griggs A."/>
            <person name="Gujja S."/>
            <person name="Hansen M."/>
            <person name="Howarth C."/>
            <person name="Imamovic A."/>
            <person name="Larimer J."/>
            <person name="McCowen C."/>
            <person name="Montmayeur A."/>
            <person name="Murphy C."/>
            <person name="Neiman D."/>
            <person name="Pearson M."/>
            <person name="Priest M."/>
            <person name="Roberts A."/>
            <person name="Saif S."/>
            <person name="Shea T."/>
            <person name="Sisk P."/>
            <person name="Sykes S."/>
            <person name="Wortman J."/>
            <person name="Nusbaum C."/>
            <person name="Birren B."/>
        </authorList>
    </citation>
    <scope>NUCLEOTIDE SEQUENCE [LARGE SCALE GENOMIC DNA]</scope>
    <source>
        <strain evidence="3 4">VS20</strain>
    </source>
</reference>
<dbReference type="Proteomes" id="UP000030762">
    <property type="component" value="Unassembled WGS sequence"/>
</dbReference>
<organism evidence="3 4">
    <name type="scientific">Saprolegnia diclina (strain VS20)</name>
    <dbReference type="NCBI Taxonomy" id="1156394"/>
    <lineage>
        <taxon>Eukaryota</taxon>
        <taxon>Sar</taxon>
        <taxon>Stramenopiles</taxon>
        <taxon>Oomycota</taxon>
        <taxon>Saprolegniomycetes</taxon>
        <taxon>Saprolegniales</taxon>
        <taxon>Saprolegniaceae</taxon>
        <taxon>Saprolegnia</taxon>
    </lineage>
</organism>
<dbReference type="RefSeq" id="XP_008611364.1">
    <property type="nucleotide sequence ID" value="XM_008613142.1"/>
</dbReference>
<feature type="compositionally biased region" description="Low complexity" evidence="1">
    <location>
        <begin position="108"/>
        <end position="120"/>
    </location>
</feature>
<dbReference type="EMBL" id="JH767152">
    <property type="protein sequence ID" value="EQC35080.1"/>
    <property type="molecule type" value="Genomic_DNA"/>
</dbReference>
<dbReference type="Gene3D" id="3.30.450.40">
    <property type="match status" value="1"/>
</dbReference>
<dbReference type="VEuPathDB" id="FungiDB:SDRG_07316"/>
<feature type="compositionally biased region" description="Polar residues" evidence="1">
    <location>
        <begin position="98"/>
        <end position="107"/>
    </location>
</feature>
<evidence type="ECO:0000259" key="2">
    <source>
        <dbReference type="Pfam" id="PF01590"/>
    </source>
</evidence>
<dbReference type="InterPro" id="IPR029016">
    <property type="entry name" value="GAF-like_dom_sf"/>
</dbReference>
<feature type="domain" description="GAF" evidence="2">
    <location>
        <begin position="141"/>
        <end position="257"/>
    </location>
</feature>
<accession>T0QMN4</accession>
<dbReference type="SUPFAM" id="SSF55781">
    <property type="entry name" value="GAF domain-like"/>
    <property type="match status" value="1"/>
</dbReference>
<dbReference type="InterPro" id="IPR003018">
    <property type="entry name" value="GAF"/>
</dbReference>
<gene>
    <name evidence="3" type="ORF">SDRG_07316</name>
</gene>